<dbReference type="EMBL" id="BAABLO010000013">
    <property type="protein sequence ID" value="GAA4733337.1"/>
    <property type="molecule type" value="Genomic_DNA"/>
</dbReference>
<comment type="caution">
    <text evidence="2">The sequence shown here is derived from an EMBL/GenBank/DDBJ whole genome shotgun (WGS) entry which is preliminary data.</text>
</comment>
<keyword evidence="3" id="KW-1185">Reference proteome</keyword>
<sequence length="76" mass="7934">MNTIQHSRRILTSATATALLVALGTLPATARQDPGEAHGRSTASCFCALERVGSQFVACDNLTGNGVPAPAWVPER</sequence>
<feature type="signal peptide" evidence="1">
    <location>
        <begin position="1"/>
        <end position="30"/>
    </location>
</feature>
<evidence type="ECO:0000313" key="3">
    <source>
        <dbReference type="Proteomes" id="UP001500556"/>
    </source>
</evidence>
<reference evidence="3" key="1">
    <citation type="journal article" date="2019" name="Int. J. Syst. Evol. Microbiol.">
        <title>The Global Catalogue of Microorganisms (GCM) 10K type strain sequencing project: providing services to taxonomists for standard genome sequencing and annotation.</title>
        <authorList>
            <consortium name="The Broad Institute Genomics Platform"/>
            <consortium name="The Broad Institute Genome Sequencing Center for Infectious Disease"/>
            <person name="Wu L."/>
            <person name="Ma J."/>
        </authorList>
    </citation>
    <scope>NUCLEOTIDE SEQUENCE [LARGE SCALE GENOMIC DNA]</scope>
    <source>
        <strain evidence="3">JCM 18961</strain>
    </source>
</reference>
<dbReference type="RefSeq" id="WP_345505239.1">
    <property type="nucleotide sequence ID" value="NZ_BAABLO010000013.1"/>
</dbReference>
<evidence type="ECO:0000256" key="1">
    <source>
        <dbReference type="SAM" id="SignalP"/>
    </source>
</evidence>
<organism evidence="2 3">
    <name type="scientific">Pedococcus ginsenosidimutans</name>
    <dbReference type="NCBI Taxonomy" id="490570"/>
    <lineage>
        <taxon>Bacteria</taxon>
        <taxon>Bacillati</taxon>
        <taxon>Actinomycetota</taxon>
        <taxon>Actinomycetes</taxon>
        <taxon>Micrococcales</taxon>
        <taxon>Intrasporangiaceae</taxon>
        <taxon>Pedococcus</taxon>
    </lineage>
</organism>
<feature type="chain" id="PRO_5045038900" evidence="1">
    <location>
        <begin position="31"/>
        <end position="76"/>
    </location>
</feature>
<accession>A0ABP8YKZ1</accession>
<keyword evidence="1" id="KW-0732">Signal</keyword>
<proteinExistence type="predicted"/>
<name>A0ABP8YKZ1_9MICO</name>
<evidence type="ECO:0000313" key="2">
    <source>
        <dbReference type="EMBL" id="GAA4733337.1"/>
    </source>
</evidence>
<gene>
    <name evidence="2" type="ORF">GCM10025782_35900</name>
</gene>
<dbReference type="Proteomes" id="UP001500556">
    <property type="component" value="Unassembled WGS sequence"/>
</dbReference>
<protein>
    <submittedName>
        <fullName evidence="2">Uncharacterized protein</fullName>
    </submittedName>
</protein>